<evidence type="ECO:0000313" key="1">
    <source>
        <dbReference type="EMBL" id="CAG6650751.1"/>
    </source>
</evidence>
<dbReference type="EMBL" id="HBUF01163820">
    <property type="protein sequence ID" value="CAG6650751.1"/>
    <property type="molecule type" value="Transcribed_RNA"/>
</dbReference>
<proteinExistence type="predicted"/>
<accession>A0A8D8RHD7</accession>
<protein>
    <submittedName>
        <fullName evidence="1">Uncharacterized protein</fullName>
    </submittedName>
</protein>
<sequence>MKSQSWGFGGIVRKEGHNRHGKNHEKSSMFFCCCFFLLLSQVNRSYSVLLYNSFITEQLAAYGVIRDVHMSSLCNLSSNRTSFKNQQSSEDDCKSYITRYMGM</sequence>
<organism evidence="1">
    <name type="scientific">Cacopsylla melanoneura</name>
    <dbReference type="NCBI Taxonomy" id="428564"/>
    <lineage>
        <taxon>Eukaryota</taxon>
        <taxon>Metazoa</taxon>
        <taxon>Ecdysozoa</taxon>
        <taxon>Arthropoda</taxon>
        <taxon>Hexapoda</taxon>
        <taxon>Insecta</taxon>
        <taxon>Pterygota</taxon>
        <taxon>Neoptera</taxon>
        <taxon>Paraneoptera</taxon>
        <taxon>Hemiptera</taxon>
        <taxon>Sternorrhyncha</taxon>
        <taxon>Psylloidea</taxon>
        <taxon>Psyllidae</taxon>
        <taxon>Psyllinae</taxon>
        <taxon>Cacopsylla</taxon>
    </lineage>
</organism>
<name>A0A8D8RHD7_9HEMI</name>
<dbReference type="AlphaFoldDB" id="A0A8D8RHD7"/>
<reference evidence="1" key="1">
    <citation type="submission" date="2021-05" db="EMBL/GenBank/DDBJ databases">
        <authorList>
            <person name="Alioto T."/>
            <person name="Alioto T."/>
            <person name="Gomez Garrido J."/>
        </authorList>
    </citation>
    <scope>NUCLEOTIDE SEQUENCE</scope>
</reference>